<evidence type="ECO:0000313" key="1">
    <source>
        <dbReference type="EMBL" id="MFM9329182.1"/>
    </source>
</evidence>
<reference evidence="1" key="1">
    <citation type="submission" date="2024-12" db="EMBL/GenBank/DDBJ databases">
        <authorList>
            <person name="Wu N."/>
        </authorList>
    </citation>
    <scope>NUCLEOTIDE SEQUENCE</scope>
    <source>
        <strain evidence="1">P15</strain>
    </source>
</reference>
<proteinExistence type="predicted"/>
<sequence length="134" mass="15001">MIPTGGQLTTALPSRTTVQPSRTWRLDAETGRIAGKIDGLEAVKQAVFKILQTERYAYMAYSFDYGVELKNLMGQSPAYAQSELRRRIAEALLQDARIQNVRDFQFEQTGDSMTVRFTVESSAGTFDQEVNAIV</sequence>
<keyword evidence="2" id="KW-1185">Reference proteome</keyword>
<comment type="caution">
    <text evidence="1">The sequence shown here is derived from an EMBL/GenBank/DDBJ whole genome shotgun (WGS) entry which is preliminary data.</text>
</comment>
<organism evidence="1 2">
    <name type="scientific">Paenibacillus mesotrionivorans</name>
    <dbReference type="NCBI Taxonomy" id="3160968"/>
    <lineage>
        <taxon>Bacteria</taxon>
        <taxon>Bacillati</taxon>
        <taxon>Bacillota</taxon>
        <taxon>Bacilli</taxon>
        <taxon>Bacillales</taxon>
        <taxon>Paenibacillaceae</taxon>
        <taxon>Paenibacillus</taxon>
    </lineage>
</organism>
<dbReference type="Proteomes" id="UP001631969">
    <property type="component" value="Unassembled WGS sequence"/>
</dbReference>
<accession>A0ACC7NXQ7</accession>
<evidence type="ECO:0000313" key="2">
    <source>
        <dbReference type="Proteomes" id="UP001631969"/>
    </source>
</evidence>
<name>A0ACC7NXQ7_9BACL</name>
<gene>
    <name evidence="1" type="ORF">ACI1P1_12875</name>
</gene>
<protein>
    <submittedName>
        <fullName evidence="1">DUF2634 domain-containing protein</fullName>
    </submittedName>
</protein>
<dbReference type="EMBL" id="JBJURJ010000007">
    <property type="protein sequence ID" value="MFM9329182.1"/>
    <property type="molecule type" value="Genomic_DNA"/>
</dbReference>